<evidence type="ECO:0000313" key="4">
    <source>
        <dbReference type="Proteomes" id="UP000787672"/>
    </source>
</evidence>
<comment type="caution">
    <text evidence="3">The sequence shown here is derived from an EMBL/GenBank/DDBJ whole genome shotgun (WGS) entry which is preliminary data.</text>
</comment>
<gene>
    <name evidence="3" type="ORF">KQI82_01080</name>
</gene>
<dbReference type="Pfam" id="PF17042">
    <property type="entry name" value="NBD_C"/>
    <property type="match status" value="1"/>
</dbReference>
<protein>
    <submittedName>
        <fullName evidence="3">Four-carbon acid sugar kinase family protein</fullName>
    </submittedName>
</protein>
<accession>A0ABS6F828</accession>
<feature type="domain" description="Four-carbon acid sugar kinase nucleotide binding" evidence="2">
    <location>
        <begin position="241"/>
        <end position="399"/>
    </location>
</feature>
<feature type="domain" description="Four-carbon acid sugar kinase N-terminal" evidence="1">
    <location>
        <begin position="3"/>
        <end position="219"/>
    </location>
</feature>
<organism evidence="3 4">
    <name type="scientific">Dysosmobacter acutus</name>
    <dbReference type="NCBI Taxonomy" id="2841504"/>
    <lineage>
        <taxon>Bacteria</taxon>
        <taxon>Bacillati</taxon>
        <taxon>Bacillota</taxon>
        <taxon>Clostridia</taxon>
        <taxon>Eubacteriales</taxon>
        <taxon>Oscillospiraceae</taxon>
        <taxon>Dysosmobacter</taxon>
    </lineage>
</organism>
<dbReference type="RefSeq" id="WP_216557487.1">
    <property type="nucleotide sequence ID" value="NZ_JAHLQN010000001.1"/>
</dbReference>
<reference evidence="3 4" key="1">
    <citation type="submission" date="2021-06" db="EMBL/GenBank/DDBJ databases">
        <authorList>
            <person name="Sun Q."/>
            <person name="Li D."/>
        </authorList>
    </citation>
    <scope>NUCLEOTIDE SEQUENCE [LARGE SCALE GENOMIC DNA]</scope>
    <source>
        <strain evidence="3 4">MSJ-2</strain>
    </source>
</reference>
<evidence type="ECO:0000313" key="3">
    <source>
        <dbReference type="EMBL" id="MBU5625525.1"/>
    </source>
</evidence>
<sequence length="419" mass="44670">MKLLILADDLTGSIDTGVQLSQIGVSTRIVTNLNTNLAAAADACNVVVVDTETRHLHPQKAAEVVACLVQKARLVPFQMIYKKTDSALRGNIGAELAALAENGKGTVHFAPAHPTLNRLTINGIHYIDGQPVSQSVFGKDPFEPVRHSSVREIIGQQSGILVHAIKECTAFPVPGSEIQILAYDATTDARLDALAEHLLQHGFSGTLLTAGCAAFASHLGRFLEKKKSGRSKEFTCEPGLLVVSGSMNPITRGQITAARSDGFAYLSLQNELLPSNSEQFPALTEKIETLCRDNACAIVEVGGESHSTLSGELKNMEEGLSLAQGSGRLIGQVIERGFRGTIAVTGGDTLRGLINAVGIQDIQPVCEIEPGVVYTIASIGGQRFGMVTKSGGLGSEHVFLNIRNFLTNNHQRGEEERCV</sequence>
<keyword evidence="3" id="KW-0808">Transferase</keyword>
<dbReference type="GO" id="GO:0016301">
    <property type="term" value="F:kinase activity"/>
    <property type="evidence" value="ECO:0007669"/>
    <property type="project" value="UniProtKB-KW"/>
</dbReference>
<dbReference type="EMBL" id="JAHLQN010000001">
    <property type="protein sequence ID" value="MBU5625525.1"/>
    <property type="molecule type" value="Genomic_DNA"/>
</dbReference>
<name>A0ABS6F828_9FIRM</name>
<keyword evidence="4" id="KW-1185">Reference proteome</keyword>
<evidence type="ECO:0000259" key="2">
    <source>
        <dbReference type="Pfam" id="PF17042"/>
    </source>
</evidence>
<proteinExistence type="predicted"/>
<dbReference type="InterPro" id="IPR010737">
    <property type="entry name" value="4-carb_acid_sugar_kinase_N"/>
</dbReference>
<evidence type="ECO:0000259" key="1">
    <source>
        <dbReference type="Pfam" id="PF07005"/>
    </source>
</evidence>
<dbReference type="Proteomes" id="UP000787672">
    <property type="component" value="Unassembled WGS sequence"/>
</dbReference>
<keyword evidence="3" id="KW-0418">Kinase</keyword>
<dbReference type="Pfam" id="PF07005">
    <property type="entry name" value="SBD_N"/>
    <property type="match status" value="1"/>
</dbReference>
<dbReference type="InterPro" id="IPR031475">
    <property type="entry name" value="NBD_C"/>
</dbReference>